<dbReference type="Gene3D" id="3.90.25.10">
    <property type="entry name" value="UDP-galactose 4-epimerase, domain 1"/>
    <property type="match status" value="1"/>
</dbReference>
<comment type="pathway">
    <text evidence="3 10">Carbohydrate metabolism; galactose metabolism.</text>
</comment>
<evidence type="ECO:0000313" key="13">
    <source>
        <dbReference type="Proteomes" id="UP000477849"/>
    </source>
</evidence>
<evidence type="ECO:0000256" key="8">
    <source>
        <dbReference type="ARBA" id="ARBA00023235"/>
    </source>
</evidence>
<name>A0A6M1RQ55_9HYPH</name>
<protein>
    <recommendedName>
        <fullName evidence="6 10">UDP-glucose 4-epimerase</fullName>
        <ecNumber evidence="5 10">5.1.3.2</ecNumber>
    </recommendedName>
</protein>
<evidence type="ECO:0000256" key="1">
    <source>
        <dbReference type="ARBA" id="ARBA00000083"/>
    </source>
</evidence>
<dbReference type="Pfam" id="PF01370">
    <property type="entry name" value="Epimerase"/>
    <property type="match status" value="1"/>
</dbReference>
<dbReference type="GO" id="GO:0003978">
    <property type="term" value="F:UDP-glucose 4-epimerase activity"/>
    <property type="evidence" value="ECO:0007669"/>
    <property type="project" value="UniProtKB-UniRule"/>
</dbReference>
<dbReference type="UniPathway" id="UPA00214"/>
<dbReference type="PANTHER" id="PTHR43725:SF53">
    <property type="entry name" value="UDP-ARABINOSE 4-EPIMERASE 1"/>
    <property type="match status" value="1"/>
</dbReference>
<evidence type="ECO:0000256" key="10">
    <source>
        <dbReference type="RuleBase" id="RU366046"/>
    </source>
</evidence>
<evidence type="ECO:0000256" key="3">
    <source>
        <dbReference type="ARBA" id="ARBA00004947"/>
    </source>
</evidence>
<evidence type="ECO:0000256" key="2">
    <source>
        <dbReference type="ARBA" id="ARBA00001911"/>
    </source>
</evidence>
<reference evidence="12 13" key="1">
    <citation type="submission" date="2020-02" db="EMBL/GenBank/DDBJ databases">
        <title>Genome sequence of the type strain CCBAU10050 of Rhizobium daejeonense.</title>
        <authorList>
            <person name="Gao J."/>
            <person name="Sun J."/>
        </authorList>
    </citation>
    <scope>NUCLEOTIDE SEQUENCE [LARGE SCALE GENOMIC DNA]</scope>
    <source>
        <strain evidence="12 13">CCBAU10050</strain>
    </source>
</reference>
<evidence type="ECO:0000256" key="4">
    <source>
        <dbReference type="ARBA" id="ARBA00007637"/>
    </source>
</evidence>
<feature type="domain" description="NAD-dependent epimerase/dehydratase" evidence="11">
    <location>
        <begin position="5"/>
        <end position="253"/>
    </location>
</feature>
<keyword evidence="13" id="KW-1185">Reference proteome</keyword>
<sequence length="327" mass="35061">MSRTVLVTGGAGFIGSHICKALSHSGFIPVAYDNLSTGHADAVRWGPLIEADIADGGALRAAFDRFAPDCVIHCAANAYVGESVTNPQKYYRNNVAAGLSLLDACLAAGIGRIVFSSSCATYGIPEQLPIREDSVQEPVNPYGRTKLIFEMALDDYAQAYGLNFVALRYFNAAGADPDGELSERHEPETHLIPRALLAAAGQLDRLEIFGQDYPTDDGTCIRDYIHVSDLADAHVAAVRHLANGGDTLRLNLGSGQGTSIDEVLQAIDRVTGRRVPVIFKPRRPGDPPVLFADTASARIKLGFVPRLSDIDTIIRTASPSFGLEVVR</sequence>
<dbReference type="InterPro" id="IPR001509">
    <property type="entry name" value="Epimerase_deHydtase"/>
</dbReference>
<comment type="cofactor">
    <cofactor evidence="2 10">
        <name>NAD(+)</name>
        <dbReference type="ChEBI" id="CHEBI:57540"/>
    </cofactor>
</comment>
<dbReference type="EMBL" id="JAAKZH010000002">
    <property type="protein sequence ID" value="NGO63754.1"/>
    <property type="molecule type" value="Genomic_DNA"/>
</dbReference>
<dbReference type="InterPro" id="IPR005886">
    <property type="entry name" value="UDP_G4E"/>
</dbReference>
<dbReference type="NCBIfam" id="TIGR01179">
    <property type="entry name" value="galE"/>
    <property type="match status" value="1"/>
</dbReference>
<dbReference type="GO" id="GO:0033499">
    <property type="term" value="P:galactose catabolic process via UDP-galactose, Leloir pathway"/>
    <property type="evidence" value="ECO:0007669"/>
    <property type="project" value="TreeGrafter"/>
</dbReference>
<comment type="similarity">
    <text evidence="4 10">Belongs to the NAD(P)-dependent epimerase/dehydratase family.</text>
</comment>
<dbReference type="SUPFAM" id="SSF51735">
    <property type="entry name" value="NAD(P)-binding Rossmann-fold domains"/>
    <property type="match status" value="1"/>
</dbReference>
<evidence type="ECO:0000256" key="5">
    <source>
        <dbReference type="ARBA" id="ARBA00013189"/>
    </source>
</evidence>
<evidence type="ECO:0000259" key="11">
    <source>
        <dbReference type="Pfam" id="PF01370"/>
    </source>
</evidence>
<comment type="catalytic activity">
    <reaction evidence="1 10">
        <text>UDP-alpha-D-glucose = UDP-alpha-D-galactose</text>
        <dbReference type="Rhea" id="RHEA:22168"/>
        <dbReference type="ChEBI" id="CHEBI:58885"/>
        <dbReference type="ChEBI" id="CHEBI:66914"/>
        <dbReference type="EC" id="5.1.3.2"/>
    </reaction>
</comment>
<dbReference type="Proteomes" id="UP000477849">
    <property type="component" value="Unassembled WGS sequence"/>
</dbReference>
<keyword evidence="8 10" id="KW-0413">Isomerase</keyword>
<evidence type="ECO:0000256" key="9">
    <source>
        <dbReference type="ARBA" id="ARBA00023277"/>
    </source>
</evidence>
<dbReference type="PANTHER" id="PTHR43725">
    <property type="entry name" value="UDP-GLUCOSE 4-EPIMERASE"/>
    <property type="match status" value="1"/>
</dbReference>
<dbReference type="EC" id="5.1.3.2" evidence="5 10"/>
<keyword evidence="7 10" id="KW-0520">NAD</keyword>
<accession>A0A6M1RQ55</accession>
<organism evidence="12 13">
    <name type="scientific">Rhizobium daejeonense</name>
    <dbReference type="NCBI Taxonomy" id="240521"/>
    <lineage>
        <taxon>Bacteria</taxon>
        <taxon>Pseudomonadati</taxon>
        <taxon>Pseudomonadota</taxon>
        <taxon>Alphaproteobacteria</taxon>
        <taxon>Hyphomicrobiales</taxon>
        <taxon>Rhizobiaceae</taxon>
        <taxon>Rhizobium/Agrobacterium group</taxon>
        <taxon>Rhizobium</taxon>
    </lineage>
</organism>
<dbReference type="Gene3D" id="3.40.50.720">
    <property type="entry name" value="NAD(P)-binding Rossmann-like Domain"/>
    <property type="match status" value="1"/>
</dbReference>
<evidence type="ECO:0000313" key="12">
    <source>
        <dbReference type="EMBL" id="NGO63754.1"/>
    </source>
</evidence>
<gene>
    <name evidence="12" type="primary">galE</name>
    <name evidence="12" type="ORF">G6N76_08700</name>
</gene>
<keyword evidence="9 10" id="KW-0119">Carbohydrate metabolism</keyword>
<comment type="subunit">
    <text evidence="10">Homodimer.</text>
</comment>
<evidence type="ECO:0000256" key="7">
    <source>
        <dbReference type="ARBA" id="ARBA00023027"/>
    </source>
</evidence>
<dbReference type="RefSeq" id="WP_163903604.1">
    <property type="nucleotide sequence ID" value="NZ_CP048427.1"/>
</dbReference>
<dbReference type="CDD" id="cd05247">
    <property type="entry name" value="UDP_G4E_1_SDR_e"/>
    <property type="match status" value="1"/>
</dbReference>
<evidence type="ECO:0000256" key="6">
    <source>
        <dbReference type="ARBA" id="ARBA00018569"/>
    </source>
</evidence>
<dbReference type="AlphaFoldDB" id="A0A6M1RQ55"/>
<proteinExistence type="inferred from homology"/>
<dbReference type="InterPro" id="IPR036291">
    <property type="entry name" value="NAD(P)-bd_dom_sf"/>
</dbReference>
<comment type="caution">
    <text evidence="12">The sequence shown here is derived from an EMBL/GenBank/DDBJ whole genome shotgun (WGS) entry which is preliminary data.</text>
</comment>